<feature type="domain" description="Glycosyltransferase 2-like" evidence="2">
    <location>
        <begin position="10"/>
        <end position="138"/>
    </location>
</feature>
<organism evidence="4 5">
    <name type="scientific">Algoriphagus jejuensis</name>
    <dbReference type="NCBI Taxonomy" id="419934"/>
    <lineage>
        <taxon>Bacteria</taxon>
        <taxon>Pseudomonadati</taxon>
        <taxon>Bacteroidota</taxon>
        <taxon>Cytophagia</taxon>
        <taxon>Cytophagales</taxon>
        <taxon>Cyclobacteriaceae</taxon>
        <taxon>Algoriphagus</taxon>
    </lineage>
</organism>
<evidence type="ECO:0008006" key="6">
    <source>
        <dbReference type="Google" id="ProtNLM"/>
    </source>
</evidence>
<dbReference type="PANTHER" id="PTHR43685:SF2">
    <property type="entry name" value="GLYCOSYLTRANSFERASE 2-LIKE DOMAIN-CONTAINING PROTEIN"/>
    <property type="match status" value="1"/>
</dbReference>
<accession>A0ABP3YF49</accession>
<dbReference type="PANTHER" id="PTHR43685">
    <property type="entry name" value="GLYCOSYLTRANSFERASE"/>
    <property type="match status" value="1"/>
</dbReference>
<dbReference type="InterPro" id="IPR029044">
    <property type="entry name" value="Nucleotide-diphossugar_trans"/>
</dbReference>
<dbReference type="Proteomes" id="UP001500469">
    <property type="component" value="Unassembled WGS sequence"/>
</dbReference>
<gene>
    <name evidence="4" type="ORF">GCM10009119_19770</name>
</gene>
<evidence type="ECO:0000259" key="3">
    <source>
        <dbReference type="Pfam" id="PF02709"/>
    </source>
</evidence>
<keyword evidence="5" id="KW-1185">Reference proteome</keyword>
<name>A0ABP3YF49_9BACT</name>
<dbReference type="InterPro" id="IPR001173">
    <property type="entry name" value="Glyco_trans_2-like"/>
</dbReference>
<feature type="domain" description="Galactosyltransferase C-terminal" evidence="3">
    <location>
        <begin position="183"/>
        <end position="245"/>
    </location>
</feature>
<dbReference type="Pfam" id="PF00535">
    <property type="entry name" value="Glycos_transf_2"/>
    <property type="match status" value="1"/>
</dbReference>
<dbReference type="SUPFAM" id="SSF53448">
    <property type="entry name" value="Nucleotide-diphospho-sugar transferases"/>
    <property type="match status" value="1"/>
</dbReference>
<sequence>MSNPSTPKVSLIISVYKNTAFLDAVMKSVEKQTFRDFEVIISEDGESEEMRHYLSELKSEFPMQHLTQADVGWRKNQALNRAIQATKADWLVFIDGDCVLHSRFLEFHWELAEEKSILAGKRVKLDPKTSEKLISGEYPLEKMSKAIRKNAAKIKKNGGGFLEEGVFIDPKGWLGFIPRLRKMTQLKGCNMSFHRKAIEAINGFDEDYTKPAVGEDADLVWRFLGLNYQLKSVRNLAVQYHLYHKESWNDQEENMEMMRANQAQNQFVCKNGLKKLN</sequence>
<evidence type="ECO:0000313" key="4">
    <source>
        <dbReference type="EMBL" id="GAA0879009.1"/>
    </source>
</evidence>
<protein>
    <recommendedName>
        <fullName evidence="6">Glycosyl transferase family 2</fullName>
    </recommendedName>
</protein>
<proteinExistence type="predicted"/>
<reference evidence="5" key="1">
    <citation type="journal article" date="2019" name="Int. J. Syst. Evol. Microbiol.">
        <title>The Global Catalogue of Microorganisms (GCM) 10K type strain sequencing project: providing services to taxonomists for standard genome sequencing and annotation.</title>
        <authorList>
            <consortium name="The Broad Institute Genomics Platform"/>
            <consortium name="The Broad Institute Genome Sequencing Center for Infectious Disease"/>
            <person name="Wu L."/>
            <person name="Ma J."/>
        </authorList>
    </citation>
    <scope>NUCLEOTIDE SEQUENCE [LARGE SCALE GENOMIC DNA]</scope>
    <source>
        <strain evidence="5">JCM 16112</strain>
    </source>
</reference>
<comment type="caution">
    <text evidence="4">The sequence shown here is derived from an EMBL/GenBank/DDBJ whole genome shotgun (WGS) entry which is preliminary data.</text>
</comment>
<dbReference type="EMBL" id="BAAAFI010000008">
    <property type="protein sequence ID" value="GAA0879009.1"/>
    <property type="molecule type" value="Genomic_DNA"/>
</dbReference>
<dbReference type="RefSeq" id="WP_343850983.1">
    <property type="nucleotide sequence ID" value="NZ_BAAAFI010000008.1"/>
</dbReference>
<evidence type="ECO:0000256" key="1">
    <source>
        <dbReference type="ARBA" id="ARBA00022679"/>
    </source>
</evidence>
<evidence type="ECO:0000313" key="5">
    <source>
        <dbReference type="Proteomes" id="UP001500469"/>
    </source>
</evidence>
<dbReference type="Pfam" id="PF02709">
    <property type="entry name" value="Glyco_transf_7C"/>
    <property type="match status" value="1"/>
</dbReference>
<dbReference type="Gene3D" id="3.90.550.10">
    <property type="entry name" value="Spore Coat Polysaccharide Biosynthesis Protein SpsA, Chain A"/>
    <property type="match status" value="1"/>
</dbReference>
<dbReference type="InterPro" id="IPR027791">
    <property type="entry name" value="Galactosyl_T_C"/>
</dbReference>
<dbReference type="InterPro" id="IPR050834">
    <property type="entry name" value="Glycosyltransf_2"/>
</dbReference>
<evidence type="ECO:0000259" key="2">
    <source>
        <dbReference type="Pfam" id="PF00535"/>
    </source>
</evidence>
<keyword evidence="1" id="KW-0808">Transferase</keyword>